<dbReference type="AlphaFoldDB" id="A0A1A9F432"/>
<keyword evidence="2" id="KW-1185">Reference proteome</keyword>
<gene>
    <name evidence="1" type="ORF">A8C75_19965</name>
</gene>
<organism evidence="1 2">
    <name type="scientific">Marinobacterium aestuarii</name>
    <dbReference type="NCBI Taxonomy" id="1821621"/>
    <lineage>
        <taxon>Bacteria</taxon>
        <taxon>Pseudomonadati</taxon>
        <taxon>Pseudomonadota</taxon>
        <taxon>Gammaproteobacteria</taxon>
        <taxon>Oceanospirillales</taxon>
        <taxon>Oceanospirillaceae</taxon>
        <taxon>Marinobacterium</taxon>
    </lineage>
</organism>
<evidence type="ECO:0000313" key="2">
    <source>
        <dbReference type="Proteomes" id="UP000078070"/>
    </source>
</evidence>
<accession>A0A1A9F432</accession>
<dbReference type="Proteomes" id="UP000078070">
    <property type="component" value="Chromosome"/>
</dbReference>
<dbReference type="RefSeq" id="WP_067386121.1">
    <property type="nucleotide sequence ID" value="NZ_CP015839.1"/>
</dbReference>
<dbReference type="KEGG" id="mars:A8C75_19965"/>
<proteinExistence type="predicted"/>
<evidence type="ECO:0008006" key="3">
    <source>
        <dbReference type="Google" id="ProtNLM"/>
    </source>
</evidence>
<protein>
    <recommendedName>
        <fullName evidence="3">Phage tail protein</fullName>
    </recommendedName>
</protein>
<reference evidence="1 2" key="2">
    <citation type="journal article" date="2018" name="Int. J. Syst. Evol. Microbiol.">
        <title>Marinobacterium aestuarii sp. nov., a benzene-degrading marine bacterium isolated from estuary sediment.</title>
        <authorList>
            <person name="Bae S.S."/>
            <person name="Jung J."/>
            <person name="Chung D."/>
            <person name="Baek K."/>
        </authorList>
    </citation>
    <scope>NUCLEOTIDE SEQUENCE [LARGE SCALE GENOMIC DNA]</scope>
    <source>
        <strain evidence="1 2">ST58-10</strain>
    </source>
</reference>
<evidence type="ECO:0000313" key="1">
    <source>
        <dbReference type="EMBL" id="ANG64519.1"/>
    </source>
</evidence>
<sequence length="375" mass="41265">MSLIDLLGGSTLGPAECRVLIDNSEIDDLYPALALVEVDADRSSWTTAKLEFDTRRIEDGNWTLADDERIKPWREIHIKAVFGAQEQYLMAGYIRQVKLECPEDQGAAKLTVECQDASLLLDRTHINQVWAEDDATTDDSQISSAIARRSGQAINYQGPVFPIQNLNQNATDLRFLKQRADTNGNDMIFLEDALYIGPMRLDLEPQPAVLVYAGPDTNCISFSVDDDGHQPDQVLYQLAAETGTQPEEETVAPDNTLLGTRPATSEAAGDFTWQVPRTGRVSDEQARVSAQAAANRAAMRIKGSGELDGSRYANVLRIGEPVLIDGTGERYSGRWYVDACTHRFDSNGYRVSFKLLRNAYGDEQSAAASVLAGVL</sequence>
<dbReference type="EMBL" id="CP015839">
    <property type="protein sequence ID" value="ANG64519.1"/>
    <property type="molecule type" value="Genomic_DNA"/>
</dbReference>
<name>A0A1A9F432_9GAMM</name>
<dbReference type="STRING" id="1821621.A8C75_19965"/>
<dbReference type="OrthoDB" id="262740at2"/>
<reference evidence="2" key="1">
    <citation type="submission" date="2016-05" db="EMBL/GenBank/DDBJ databases">
        <authorList>
            <person name="Baek K."/>
            <person name="Yang S.-J."/>
        </authorList>
    </citation>
    <scope>NUCLEOTIDE SEQUENCE [LARGE SCALE GENOMIC DNA]</scope>
    <source>
        <strain evidence="2">ST58-10</strain>
    </source>
</reference>